<feature type="transmembrane region" description="Helical" evidence="8">
    <location>
        <begin position="58"/>
        <end position="75"/>
    </location>
</feature>
<proteinExistence type="inferred from homology"/>
<dbReference type="EMBL" id="BAOP01000001">
    <property type="protein sequence ID" value="GAC77931.1"/>
    <property type="molecule type" value="Genomic_DNA"/>
</dbReference>
<feature type="transmembrane region" description="Helical" evidence="8">
    <location>
        <begin position="149"/>
        <end position="169"/>
    </location>
</feature>
<evidence type="ECO:0000313" key="10">
    <source>
        <dbReference type="Proteomes" id="UP000035009"/>
    </source>
</evidence>
<evidence type="ECO:0000256" key="7">
    <source>
        <dbReference type="ARBA" id="ARBA00023136"/>
    </source>
</evidence>
<dbReference type="Pfam" id="PF01032">
    <property type="entry name" value="FecCD"/>
    <property type="match status" value="1"/>
</dbReference>
<protein>
    <submittedName>
        <fullName evidence="9">Putative ABC transporter permease protein</fullName>
    </submittedName>
</protein>
<feature type="transmembrane region" description="Helical" evidence="8">
    <location>
        <begin position="190"/>
        <end position="212"/>
    </location>
</feature>
<reference evidence="9 10" key="1">
    <citation type="submission" date="2013-02" db="EMBL/GenBank/DDBJ databases">
        <title>Whole genome shotgun sequence of Gordonia malaquae NBRC 108250.</title>
        <authorList>
            <person name="Yoshida I."/>
            <person name="Hosoyama A."/>
            <person name="Tsuchikane K."/>
            <person name="Ando Y."/>
            <person name="Baba S."/>
            <person name="Ohji S."/>
            <person name="Hamada M."/>
            <person name="Tamura T."/>
            <person name="Yamazoe A."/>
            <person name="Yamazaki S."/>
            <person name="Fujita N."/>
        </authorList>
    </citation>
    <scope>NUCLEOTIDE SEQUENCE [LARGE SCALE GENOMIC DNA]</scope>
    <source>
        <strain evidence="9 10">NBRC 108250</strain>
    </source>
</reference>
<evidence type="ECO:0000256" key="4">
    <source>
        <dbReference type="ARBA" id="ARBA00022475"/>
    </source>
</evidence>
<dbReference type="OrthoDB" id="9782305at2"/>
<feature type="transmembrane region" description="Helical" evidence="8">
    <location>
        <begin position="276"/>
        <end position="295"/>
    </location>
</feature>
<dbReference type="RefSeq" id="WP_008375708.1">
    <property type="nucleotide sequence ID" value="NZ_BAOP01000001.1"/>
</dbReference>
<evidence type="ECO:0000256" key="2">
    <source>
        <dbReference type="ARBA" id="ARBA00007935"/>
    </source>
</evidence>
<keyword evidence="6 8" id="KW-1133">Transmembrane helix</keyword>
<sequence>MVGLTVLLVVSMGVGVFAGSADIGLGEVYRAVAGQFGIGSGVDANTAYIVVDLRLPRVVEGAVVGAGLALCGAVLQSLTGNVLADPYILGLASGASVGATAVLTLGTTVAGLAGGPAVSVAAFAGAMLALLTVFAIATTRTGALLPGRLILAGVAVAQAGAALSAIMILRADTGAADRVMRWTLGSLAGARWSTMPLLLIVVLVAAAVIVLVSRTLDAFAFGERSATSLGVNVTATRWLLYSIVSVCTAVMVAHSGIIGFVGLVVPHAARMIVGPLHVRLLPVVLLVGALLLVWADVLARTVVAHQEIPVGLVTAVIGVPAFVWLLRRRGGAA</sequence>
<evidence type="ECO:0000256" key="5">
    <source>
        <dbReference type="ARBA" id="ARBA00022692"/>
    </source>
</evidence>
<dbReference type="Proteomes" id="UP000035009">
    <property type="component" value="Unassembled WGS sequence"/>
</dbReference>
<dbReference type="GO" id="GO:0005886">
    <property type="term" value="C:plasma membrane"/>
    <property type="evidence" value="ECO:0007669"/>
    <property type="project" value="UniProtKB-SubCell"/>
</dbReference>
<dbReference type="eggNOG" id="COG0609">
    <property type="taxonomic scope" value="Bacteria"/>
</dbReference>
<dbReference type="STRING" id="410332.SAMN04488550_3320"/>
<dbReference type="Gene3D" id="1.10.3470.10">
    <property type="entry name" value="ABC transporter involved in vitamin B12 uptake, BtuC"/>
    <property type="match status" value="1"/>
</dbReference>
<dbReference type="AlphaFoldDB" id="M3T927"/>
<comment type="subcellular location">
    <subcellularLocation>
        <location evidence="1">Cell membrane</location>
        <topology evidence="1">Multi-pass membrane protein</topology>
    </subcellularLocation>
</comment>
<dbReference type="FunFam" id="1.10.3470.10:FF:000001">
    <property type="entry name" value="Vitamin B12 ABC transporter permease BtuC"/>
    <property type="match status" value="1"/>
</dbReference>
<keyword evidence="3" id="KW-0813">Transport</keyword>
<keyword evidence="7 8" id="KW-0472">Membrane</keyword>
<feature type="transmembrane region" description="Helical" evidence="8">
    <location>
        <begin position="87"/>
        <end position="105"/>
    </location>
</feature>
<feature type="transmembrane region" description="Helical" evidence="8">
    <location>
        <begin position="117"/>
        <end position="137"/>
    </location>
</feature>
<keyword evidence="5 8" id="KW-0812">Transmembrane</keyword>
<comment type="caution">
    <text evidence="9">The sequence shown here is derived from an EMBL/GenBank/DDBJ whole genome shotgun (WGS) entry which is preliminary data.</text>
</comment>
<evidence type="ECO:0000313" key="9">
    <source>
        <dbReference type="EMBL" id="GAC77931.1"/>
    </source>
</evidence>
<dbReference type="GO" id="GO:0022857">
    <property type="term" value="F:transmembrane transporter activity"/>
    <property type="evidence" value="ECO:0007669"/>
    <property type="project" value="InterPro"/>
</dbReference>
<dbReference type="InterPro" id="IPR037294">
    <property type="entry name" value="ABC_BtuC-like"/>
</dbReference>
<comment type="similarity">
    <text evidence="2">Belongs to the binding-protein-dependent transport system permease family. FecCD subfamily.</text>
</comment>
<dbReference type="SUPFAM" id="SSF81345">
    <property type="entry name" value="ABC transporter involved in vitamin B12 uptake, BtuC"/>
    <property type="match status" value="1"/>
</dbReference>
<dbReference type="GO" id="GO:0033214">
    <property type="term" value="P:siderophore-iron import into cell"/>
    <property type="evidence" value="ECO:0007669"/>
    <property type="project" value="TreeGrafter"/>
</dbReference>
<feature type="transmembrane region" description="Helical" evidence="8">
    <location>
        <begin position="307"/>
        <end position="326"/>
    </location>
</feature>
<evidence type="ECO:0000256" key="6">
    <source>
        <dbReference type="ARBA" id="ARBA00022989"/>
    </source>
</evidence>
<evidence type="ECO:0000256" key="3">
    <source>
        <dbReference type="ARBA" id="ARBA00022448"/>
    </source>
</evidence>
<dbReference type="InterPro" id="IPR000522">
    <property type="entry name" value="ABC_transptr_permease_BtuC"/>
</dbReference>
<dbReference type="PANTHER" id="PTHR30472">
    <property type="entry name" value="FERRIC ENTEROBACTIN TRANSPORT SYSTEM PERMEASE PROTEIN"/>
    <property type="match status" value="1"/>
</dbReference>
<dbReference type="PANTHER" id="PTHR30472:SF67">
    <property type="entry name" value="PERMEASE OF ABC TRANSPORTER-RELATED"/>
    <property type="match status" value="1"/>
</dbReference>
<dbReference type="CDD" id="cd06550">
    <property type="entry name" value="TM_ABC_iron-siderophores_like"/>
    <property type="match status" value="1"/>
</dbReference>
<feature type="transmembrane region" description="Helical" evidence="8">
    <location>
        <begin position="238"/>
        <end position="264"/>
    </location>
</feature>
<evidence type="ECO:0000256" key="8">
    <source>
        <dbReference type="SAM" id="Phobius"/>
    </source>
</evidence>
<keyword evidence="10" id="KW-1185">Reference proteome</keyword>
<accession>M3T927</accession>
<evidence type="ECO:0000256" key="1">
    <source>
        <dbReference type="ARBA" id="ARBA00004651"/>
    </source>
</evidence>
<keyword evidence="4" id="KW-1003">Cell membrane</keyword>
<organism evidence="9 10">
    <name type="scientific">Gordonia malaquae NBRC 108250</name>
    <dbReference type="NCBI Taxonomy" id="1223542"/>
    <lineage>
        <taxon>Bacteria</taxon>
        <taxon>Bacillati</taxon>
        <taxon>Actinomycetota</taxon>
        <taxon>Actinomycetes</taxon>
        <taxon>Mycobacteriales</taxon>
        <taxon>Gordoniaceae</taxon>
        <taxon>Gordonia</taxon>
    </lineage>
</organism>
<name>M3T927_GORML</name>
<gene>
    <name evidence="9" type="ORF">GM1_001_00550</name>
</gene>